<protein>
    <submittedName>
        <fullName evidence="1">Uncharacterized protein</fullName>
    </submittedName>
</protein>
<sequence length="89" mass="10862">MNDLIPIKVECHSGYKADEYPTSFYWDKVRFDIKEIQDRWYQGDRNPDWPPANYFKVITTKNQHFLLKHDVKTDRWYLVVKGERLNLQV</sequence>
<dbReference type="OrthoDB" id="1121317at2"/>
<dbReference type="AlphaFoldDB" id="A0A5M4B2S8"/>
<comment type="caution">
    <text evidence="1">The sequence shown here is derived from an EMBL/GenBank/DDBJ whole genome shotgun (WGS) entry which is preliminary data.</text>
</comment>
<proteinExistence type="predicted"/>
<keyword evidence="2" id="KW-1185">Reference proteome</keyword>
<organism evidence="1 2">
    <name type="scientific">Prolixibacter bellariivorans</name>
    <dbReference type="NCBI Taxonomy" id="314319"/>
    <lineage>
        <taxon>Bacteria</taxon>
        <taxon>Pseudomonadati</taxon>
        <taxon>Bacteroidota</taxon>
        <taxon>Bacteroidia</taxon>
        <taxon>Marinilabiliales</taxon>
        <taxon>Prolixibacteraceae</taxon>
        <taxon>Prolixibacter</taxon>
    </lineage>
</organism>
<dbReference type="Proteomes" id="UP000391834">
    <property type="component" value="Unassembled WGS sequence"/>
</dbReference>
<gene>
    <name evidence="1" type="ORF">PbJCM13498_29660</name>
</gene>
<dbReference type="RefSeq" id="WP_025863967.1">
    <property type="nucleotide sequence ID" value="NZ_BLAX01000001.1"/>
</dbReference>
<name>A0A5M4B2S8_9BACT</name>
<evidence type="ECO:0000313" key="1">
    <source>
        <dbReference type="EMBL" id="GET34103.1"/>
    </source>
</evidence>
<evidence type="ECO:0000313" key="2">
    <source>
        <dbReference type="Proteomes" id="UP000391834"/>
    </source>
</evidence>
<accession>A0A5M4B2S8</accession>
<reference evidence="1 2" key="1">
    <citation type="submission" date="2019-10" db="EMBL/GenBank/DDBJ databases">
        <title>Prolixibacter strains distinguished by the presence of nitrate reductase genes were adept at nitrate-dependent anaerobic corrosion of metallic iron and carbon steel.</title>
        <authorList>
            <person name="Iino T."/>
            <person name="Shono N."/>
            <person name="Ito K."/>
            <person name="Nakamura R."/>
            <person name="Sueoka K."/>
            <person name="Harayama S."/>
            <person name="Ohkuma M."/>
        </authorList>
    </citation>
    <scope>NUCLEOTIDE SEQUENCE [LARGE SCALE GENOMIC DNA]</scope>
    <source>
        <strain evidence="1 2">JCM 13498</strain>
    </source>
</reference>
<dbReference type="EMBL" id="BLAX01000001">
    <property type="protein sequence ID" value="GET34103.1"/>
    <property type="molecule type" value="Genomic_DNA"/>
</dbReference>